<sequence>MKFGADTRLLDSTISALTHSRMNCARIIVVGGGAAGTAAATRLAQNGFENVTLLEAGGRLGGRCHTIALGEEHVDLGAQWIHGEEGNAVYAMAAPLNLTKDSIVSKASIVNAKFFKPDGSMMDSKISDSLLLYCFKIAEKIHAQEPSSNRSLSLGDVFMKSFNENLLELKDVNICDADINQILEWFHKFENSLEASDSWYDVSFEGYRKYEECNGNLNVAWKTGGYSNVIDLLLQRQPKSKSEIHLNVQFGKEVTKIVQGEHELVLTCADGSVFTADHTIVCVSLGVLKANVPFMFNPPLPGKKLLAINTLAMGVAEKLFIQFPYRWWPDEWPSLQILLDSNIKEELKEMKKEWLEEVFSFFVLDNAPNTLCGWVGGNAARYVSNIPDEEIKNDLLFLLKRYLSKLYQIPNPIRFARSNWYGNTHFRGSYSFVTVQANENNSSSEDLAEPILDAFGRPVIMFAGEATHSHFFSTVHGAIETGWREADRLLSYYSKVQHVNTAIIGGGMAGLGAAVTLEKNNVDYVILEAQNHLGGRIQSINEGSTVMELGAQWLHGTENGLYQWAQEGGLLSDQVGSEGKGLYLRDDKTVVSQTIVDRVSDEVDLILKEMEDFSPFRMKNLSPKTTTTKSVGEYLAAEFKDRLSKLPEDILQTALQLFNWHWRFQIIDNACDSLDSLPIEEWGSYSLNGSQDNIVLKNGYSSLVKLISSALSQDRIKLNTAVKKIRWYGGASSDHVQLSSFNIISSNITDELISKLNLKNCTNCESAHQLQPLSTLYPVSILCENGIQILARHVIVTCSLGFLKKHHHELFSPPLPLLHRNMVNTIGFGAIEKIFLIFEQCWWNQSTEGFQLLWTQVTSHSTEKELGMSWIRDVTGFDVLSREPPILVGWVGGPGAKVMQDLSEEKLAQDCQVLLQKFLHEKVPLPKKVVRSQWISNPFIKGGYSHATRNCQQLGLRPVDLNKVIDFSSVNNTVRHPVILFAGEANSEHDFSTTHGAYHSGIDRASILVEHSKIMSKL</sequence>
<organism evidence="2 3">
    <name type="scientific">Bemisia tabaci</name>
    <name type="common">Sweetpotato whitefly</name>
    <name type="synonym">Aleurodes tabaci</name>
    <dbReference type="NCBI Taxonomy" id="7038"/>
    <lineage>
        <taxon>Eukaryota</taxon>
        <taxon>Metazoa</taxon>
        <taxon>Ecdysozoa</taxon>
        <taxon>Arthropoda</taxon>
        <taxon>Hexapoda</taxon>
        <taxon>Insecta</taxon>
        <taxon>Pterygota</taxon>
        <taxon>Neoptera</taxon>
        <taxon>Paraneoptera</taxon>
        <taxon>Hemiptera</taxon>
        <taxon>Sternorrhyncha</taxon>
        <taxon>Aleyrodoidea</taxon>
        <taxon>Aleyrodidae</taxon>
        <taxon>Aleyrodinae</taxon>
        <taxon>Bemisia</taxon>
    </lineage>
</organism>
<reference evidence="2" key="1">
    <citation type="submission" date="2021-12" db="EMBL/GenBank/DDBJ databases">
        <authorList>
            <person name="King R."/>
        </authorList>
    </citation>
    <scope>NUCLEOTIDE SEQUENCE</scope>
</reference>
<dbReference type="SUPFAM" id="SSF51905">
    <property type="entry name" value="FAD/NAD(P)-binding domain"/>
    <property type="match status" value="2"/>
</dbReference>
<dbReference type="GO" id="GO:0046592">
    <property type="term" value="F:polyamine oxidase activity"/>
    <property type="evidence" value="ECO:0007669"/>
    <property type="project" value="TreeGrafter"/>
</dbReference>
<dbReference type="InterPro" id="IPR036188">
    <property type="entry name" value="FAD/NAD-bd_sf"/>
</dbReference>
<feature type="domain" description="Amine oxidase" evidence="1">
    <location>
        <begin position="779"/>
        <end position="1005"/>
    </location>
</feature>
<dbReference type="Gene3D" id="3.90.660.10">
    <property type="match status" value="2"/>
</dbReference>
<proteinExistence type="predicted"/>
<name>A0A9P0AMJ9_BEMTA</name>
<evidence type="ECO:0000259" key="1">
    <source>
        <dbReference type="Pfam" id="PF01593"/>
    </source>
</evidence>
<evidence type="ECO:0000313" key="2">
    <source>
        <dbReference type="EMBL" id="CAH0395023.1"/>
    </source>
</evidence>
<dbReference type="KEGG" id="btab:109034642"/>
<dbReference type="PANTHER" id="PTHR10742">
    <property type="entry name" value="FLAVIN MONOAMINE OXIDASE"/>
    <property type="match status" value="1"/>
</dbReference>
<dbReference type="InterPro" id="IPR050281">
    <property type="entry name" value="Flavin_monoamine_oxidase"/>
</dbReference>
<dbReference type="AlphaFoldDB" id="A0A9P0AMJ9"/>
<dbReference type="Gene3D" id="3.50.50.60">
    <property type="entry name" value="FAD/NAD(P)-binding domain"/>
    <property type="match status" value="2"/>
</dbReference>
<protein>
    <recommendedName>
        <fullName evidence="1">Amine oxidase domain-containing protein</fullName>
    </recommendedName>
</protein>
<dbReference type="Proteomes" id="UP001152759">
    <property type="component" value="Chromosome 8"/>
</dbReference>
<dbReference type="Pfam" id="PF01593">
    <property type="entry name" value="Amino_oxidase"/>
    <property type="match status" value="3"/>
</dbReference>
<keyword evidence="3" id="KW-1185">Reference proteome</keyword>
<feature type="domain" description="Amine oxidase" evidence="1">
    <location>
        <begin position="508"/>
        <end position="734"/>
    </location>
</feature>
<dbReference type="SUPFAM" id="SSF54373">
    <property type="entry name" value="FAD-linked reductases, C-terminal domain"/>
    <property type="match status" value="2"/>
</dbReference>
<feature type="domain" description="Amine oxidase" evidence="1">
    <location>
        <begin position="35"/>
        <end position="490"/>
    </location>
</feature>
<gene>
    <name evidence="2" type="ORF">BEMITA_LOCUS13259</name>
</gene>
<accession>A0A9P0AMJ9</accession>
<dbReference type="PANTHER" id="PTHR10742:SF398">
    <property type="entry name" value="AMINE OXIDASE DOMAIN-CONTAINING PROTEIN-RELATED"/>
    <property type="match status" value="1"/>
</dbReference>
<dbReference type="InterPro" id="IPR002937">
    <property type="entry name" value="Amino_oxidase"/>
</dbReference>
<dbReference type="EMBL" id="OU963869">
    <property type="protein sequence ID" value="CAH0395023.1"/>
    <property type="molecule type" value="Genomic_DNA"/>
</dbReference>
<evidence type="ECO:0000313" key="3">
    <source>
        <dbReference type="Proteomes" id="UP001152759"/>
    </source>
</evidence>